<sequence>MCTQTQCVGTPSDDEQAVTMINRLDGATHALNHEWDAGRTSPTSTTVTPVTKKLPAKPKRAEGTKGIGSRRIFAPHFKLQVLDSYRRDSDCMGNQRATARKYGIHRRQIQKWLQMETQLRTTVEEKESLVSSSTSSPLNVDKDSPVKLEERIAIKPSKDNICASKVERLSPVVTTTTGATTCVVPNRCDLTSSAHAISSSDQICSSPVQETILNLSSTRLNGNDCASEMPHKPPVTTRRAEPPLSPGHERITLADEEDSDIEVDVDGTSSDEETDDTASSCCDQALDLTCSGLGKRRFFSTEFKLGVLDAFYNDSSCTGNQRATARKFGINRRQIQKWLQQESVLRGDCLDLTCKRRKLDDGEQLPHCSTAQLLQPQPLLHQLTTTATCCPVDVYYRSPPPPPAAAWSCFLPTAAAWPHYPPQQPLFLPAATDYKLFRHDSFLPHRQHTEIKVYGMYR</sequence>
<dbReference type="Gene3D" id="1.10.10.60">
    <property type="entry name" value="Homeodomain-like"/>
    <property type="match status" value="2"/>
</dbReference>
<feature type="region of interest" description="Disordered" evidence="1">
    <location>
        <begin position="33"/>
        <end position="65"/>
    </location>
</feature>
<proteinExistence type="predicted"/>
<dbReference type="Proteomes" id="UP000291343">
    <property type="component" value="Unassembled WGS sequence"/>
</dbReference>
<evidence type="ECO:0000256" key="1">
    <source>
        <dbReference type="SAM" id="MobiDB-lite"/>
    </source>
</evidence>
<accession>A0A482WXA8</accession>
<feature type="compositionally biased region" description="Acidic residues" evidence="1">
    <location>
        <begin position="254"/>
        <end position="276"/>
    </location>
</feature>
<keyword evidence="4" id="KW-1185">Reference proteome</keyword>
<dbReference type="STRING" id="195883.A0A482WXA8"/>
<dbReference type="OrthoDB" id="7764420at2759"/>
<dbReference type="InterPro" id="IPR051839">
    <property type="entry name" value="RD_transcriptional_regulator"/>
</dbReference>
<feature type="compositionally biased region" description="Low complexity" evidence="1">
    <location>
        <begin position="40"/>
        <end position="53"/>
    </location>
</feature>
<organism evidence="3 4">
    <name type="scientific">Laodelphax striatellus</name>
    <name type="common">Small brown planthopper</name>
    <name type="synonym">Delphax striatella</name>
    <dbReference type="NCBI Taxonomy" id="195883"/>
    <lineage>
        <taxon>Eukaryota</taxon>
        <taxon>Metazoa</taxon>
        <taxon>Ecdysozoa</taxon>
        <taxon>Arthropoda</taxon>
        <taxon>Hexapoda</taxon>
        <taxon>Insecta</taxon>
        <taxon>Pterygota</taxon>
        <taxon>Neoptera</taxon>
        <taxon>Paraneoptera</taxon>
        <taxon>Hemiptera</taxon>
        <taxon>Auchenorrhyncha</taxon>
        <taxon>Fulgoroidea</taxon>
        <taxon>Delphacidae</taxon>
        <taxon>Criomorphinae</taxon>
        <taxon>Laodelphax</taxon>
    </lineage>
</organism>
<dbReference type="AlphaFoldDB" id="A0A482WXA8"/>
<dbReference type="EMBL" id="QKKF02022863">
    <property type="protein sequence ID" value="RZF37932.1"/>
    <property type="molecule type" value="Genomic_DNA"/>
</dbReference>
<feature type="domain" description="Brinker DNA-binding" evidence="2">
    <location>
        <begin position="294"/>
        <end position="346"/>
    </location>
</feature>
<dbReference type="SMR" id="A0A482WXA8"/>
<feature type="domain" description="Brinker DNA-binding" evidence="2">
    <location>
        <begin position="68"/>
        <end position="123"/>
    </location>
</feature>
<protein>
    <recommendedName>
        <fullName evidence="2">Brinker DNA-binding domain-containing protein</fullName>
    </recommendedName>
</protein>
<name>A0A482WXA8_LAOST</name>
<dbReference type="Pfam" id="PF09607">
    <property type="entry name" value="BrkDBD"/>
    <property type="match status" value="2"/>
</dbReference>
<dbReference type="PANTHER" id="PTHR33215">
    <property type="entry name" value="PROTEIN DISTAL ANTENNA"/>
    <property type="match status" value="1"/>
</dbReference>
<feature type="region of interest" description="Disordered" evidence="1">
    <location>
        <begin position="223"/>
        <end position="278"/>
    </location>
</feature>
<gene>
    <name evidence="3" type="ORF">LSTR_LSTR005432</name>
</gene>
<dbReference type="InterPro" id="IPR018586">
    <property type="entry name" value="Brinker_DNA-bd"/>
</dbReference>
<dbReference type="PANTHER" id="PTHR33215:SF13">
    <property type="entry name" value="PROTEIN DISTAL ANTENNA"/>
    <property type="match status" value="1"/>
</dbReference>
<comment type="caution">
    <text evidence="3">The sequence shown here is derived from an EMBL/GenBank/DDBJ whole genome shotgun (WGS) entry which is preliminary data.</text>
</comment>
<reference evidence="3 4" key="1">
    <citation type="journal article" date="2017" name="Gigascience">
        <title>Genome sequence of the small brown planthopper, Laodelphax striatellus.</title>
        <authorList>
            <person name="Zhu J."/>
            <person name="Jiang F."/>
            <person name="Wang X."/>
            <person name="Yang P."/>
            <person name="Bao Y."/>
            <person name="Zhao W."/>
            <person name="Wang W."/>
            <person name="Lu H."/>
            <person name="Wang Q."/>
            <person name="Cui N."/>
            <person name="Li J."/>
            <person name="Chen X."/>
            <person name="Luo L."/>
            <person name="Yu J."/>
            <person name="Kang L."/>
            <person name="Cui F."/>
        </authorList>
    </citation>
    <scope>NUCLEOTIDE SEQUENCE [LARGE SCALE GENOMIC DNA]</scope>
    <source>
        <strain evidence="3">Lst14</strain>
    </source>
</reference>
<dbReference type="InParanoid" id="A0A482WXA8"/>
<evidence type="ECO:0000259" key="2">
    <source>
        <dbReference type="Pfam" id="PF09607"/>
    </source>
</evidence>
<evidence type="ECO:0000313" key="4">
    <source>
        <dbReference type="Proteomes" id="UP000291343"/>
    </source>
</evidence>
<evidence type="ECO:0000313" key="3">
    <source>
        <dbReference type="EMBL" id="RZF37932.1"/>
    </source>
</evidence>